<evidence type="ECO:0000313" key="3">
    <source>
        <dbReference type="WBParaSite" id="PTRK_0000501700.1"/>
    </source>
</evidence>
<reference evidence="3" key="1">
    <citation type="submission" date="2017-02" db="UniProtKB">
        <authorList>
            <consortium name="WormBaseParasite"/>
        </authorList>
    </citation>
    <scope>IDENTIFICATION</scope>
</reference>
<dbReference type="Proteomes" id="UP000038045">
    <property type="component" value="Unplaced"/>
</dbReference>
<organism evidence="2 3">
    <name type="scientific">Parastrongyloides trichosuri</name>
    <name type="common">Possum-specific nematode worm</name>
    <dbReference type="NCBI Taxonomy" id="131310"/>
    <lineage>
        <taxon>Eukaryota</taxon>
        <taxon>Metazoa</taxon>
        <taxon>Ecdysozoa</taxon>
        <taxon>Nematoda</taxon>
        <taxon>Chromadorea</taxon>
        <taxon>Rhabditida</taxon>
        <taxon>Tylenchina</taxon>
        <taxon>Panagrolaimomorpha</taxon>
        <taxon>Strongyloidoidea</taxon>
        <taxon>Strongyloididae</taxon>
        <taxon>Parastrongyloides</taxon>
    </lineage>
</organism>
<accession>A0A0N4ZBW1</accession>
<feature type="transmembrane region" description="Helical" evidence="1">
    <location>
        <begin position="45"/>
        <end position="68"/>
    </location>
</feature>
<keyword evidence="1" id="KW-0472">Membrane</keyword>
<protein>
    <submittedName>
        <fullName evidence="3">Transmembrane protein 220</fullName>
    </submittedName>
</protein>
<name>A0A0N4ZBW1_PARTI</name>
<evidence type="ECO:0000256" key="1">
    <source>
        <dbReference type="SAM" id="Phobius"/>
    </source>
</evidence>
<sequence>MCCCCCRSIHRHQIHLISYGFVAFILILTGLVFTIFAIFQKDSQIGKIWLAGPTTMVVGLVLCGKVMIDWTPAMYRGRHNSIESMLEEQMALMTPRSTRQHVPLISQDSVGDSLPIYIKCQNINCNCPHHIKRSPTAYVNQDFINSTPLSIHSHRNMRQDSPSSNSTIGTKSIHNKFSFNQIPSNGGLNIRCQENNEIYQQRYNYETLSNKSTNMTSDVNNSFKNDSYQLSSPQNRRFSCSFTQISNVYPTGSSKMSLHTYGSNKISNSISNNSNNNDPTVYNFYNLSQPYNKNCRNSKHLTQRDKPNESCCGYQSSLSQGPSNIKQKNFTTRVGGRHPQILSTVRSISPMPRCIPSSLVVTPEPSTIEKESLCNSTFSHNYQHTQEYDAGIQDTSCDNRKEGTSSTYSTSSVVSGNEILNNENHSCYQGETFIINEQKYLI</sequence>
<evidence type="ECO:0000313" key="2">
    <source>
        <dbReference type="Proteomes" id="UP000038045"/>
    </source>
</evidence>
<keyword evidence="1" id="KW-1133">Transmembrane helix</keyword>
<proteinExistence type="predicted"/>
<feature type="transmembrane region" description="Helical" evidence="1">
    <location>
        <begin position="16"/>
        <end position="39"/>
    </location>
</feature>
<keyword evidence="2" id="KW-1185">Reference proteome</keyword>
<keyword evidence="1" id="KW-0812">Transmembrane</keyword>
<dbReference type="AlphaFoldDB" id="A0A0N4ZBW1"/>
<dbReference type="WBParaSite" id="PTRK_0000501700.1">
    <property type="protein sequence ID" value="PTRK_0000501700.1"/>
    <property type="gene ID" value="PTRK_0000501700"/>
</dbReference>